<dbReference type="Proteomes" id="UP000693970">
    <property type="component" value="Unassembled WGS sequence"/>
</dbReference>
<protein>
    <submittedName>
        <fullName evidence="1">Glycosyl hydrolase family 18 protein</fullName>
    </submittedName>
</protein>
<gene>
    <name evidence="1" type="ORF">IV203_004496</name>
</gene>
<keyword evidence="1" id="KW-0378">Hydrolase</keyword>
<comment type="caution">
    <text evidence="1">The sequence shown here is derived from an EMBL/GenBank/DDBJ whole genome shotgun (WGS) entry which is preliminary data.</text>
</comment>
<dbReference type="AlphaFoldDB" id="A0A9K3L5D2"/>
<name>A0A9K3L5D2_9STRA</name>
<dbReference type="EMBL" id="JAGRRH010000016">
    <property type="protein sequence ID" value="KAG7355140.1"/>
    <property type="molecule type" value="Genomic_DNA"/>
</dbReference>
<dbReference type="GO" id="GO:0016787">
    <property type="term" value="F:hydrolase activity"/>
    <property type="evidence" value="ECO:0007669"/>
    <property type="project" value="UniProtKB-KW"/>
</dbReference>
<dbReference type="OrthoDB" id="2145504at2759"/>
<sequence>MRRQQQPQRQPQQRPLPDRLLISYTTQCSPKVVQAVENGVNVVIWAFCEMIAVPHHENGTDESSNRRNKAQCISRFDRDCAKEMIANLDNAGFQDTVHLVSFGGWNGPHLPDELTAEDMYRAWKDHCGDIFHGIDWDLEGHDRLDSPTNIFSTRCLENMGRFSELAKQDGYIIGMAPPQSYLDIDTPHFSRKVNLIDNTRDWHEDFHYFGANVYAYLLAKYGTYIDFVSIQFYESFSRAGMKVYHEHTTPENYLYDYVYNLATEQSGYFFVDFEQDPTLQYPSGKVKFPLSKLVLGFANGWAPAAGANFIDDTNDKVCYFDPIQIERAYKRLSNDNIPPRGFMYWVMDEDGNKGIDFSKSLNHILDTRRVENCDARDSNSHPQESS</sequence>
<reference evidence="1" key="2">
    <citation type="submission" date="2021-04" db="EMBL/GenBank/DDBJ databases">
        <authorList>
            <person name="Podell S."/>
        </authorList>
    </citation>
    <scope>NUCLEOTIDE SEQUENCE</scope>
    <source>
        <strain evidence="1">Hildebrandi</strain>
    </source>
</reference>
<accession>A0A9K3L5D2</accession>
<reference evidence="1" key="1">
    <citation type="journal article" date="2021" name="Sci. Rep.">
        <title>Diploid genomic architecture of Nitzschia inconspicua, an elite biomass production diatom.</title>
        <authorList>
            <person name="Oliver A."/>
            <person name="Podell S."/>
            <person name="Pinowska A."/>
            <person name="Traller J.C."/>
            <person name="Smith S.R."/>
            <person name="McClure R."/>
            <person name="Beliaev A."/>
            <person name="Bohutskyi P."/>
            <person name="Hill E.A."/>
            <person name="Rabines A."/>
            <person name="Zheng H."/>
            <person name="Allen L.Z."/>
            <person name="Kuo A."/>
            <person name="Grigoriev I.V."/>
            <person name="Allen A.E."/>
            <person name="Hazlebeck D."/>
            <person name="Allen E.E."/>
        </authorList>
    </citation>
    <scope>NUCLEOTIDE SEQUENCE</scope>
    <source>
        <strain evidence="1">Hildebrandi</strain>
    </source>
</reference>
<proteinExistence type="predicted"/>
<evidence type="ECO:0000313" key="1">
    <source>
        <dbReference type="EMBL" id="KAG7355140.1"/>
    </source>
</evidence>
<evidence type="ECO:0000313" key="2">
    <source>
        <dbReference type="Proteomes" id="UP000693970"/>
    </source>
</evidence>
<organism evidence="1 2">
    <name type="scientific">Nitzschia inconspicua</name>
    <dbReference type="NCBI Taxonomy" id="303405"/>
    <lineage>
        <taxon>Eukaryota</taxon>
        <taxon>Sar</taxon>
        <taxon>Stramenopiles</taxon>
        <taxon>Ochrophyta</taxon>
        <taxon>Bacillariophyta</taxon>
        <taxon>Bacillariophyceae</taxon>
        <taxon>Bacillariophycidae</taxon>
        <taxon>Bacillariales</taxon>
        <taxon>Bacillariaceae</taxon>
        <taxon>Nitzschia</taxon>
    </lineage>
</organism>
<keyword evidence="2" id="KW-1185">Reference proteome</keyword>